<accession>A0A915DWD8</accession>
<reference evidence="8" key="1">
    <citation type="submission" date="2022-11" db="UniProtKB">
        <authorList>
            <consortium name="WormBaseParasite"/>
        </authorList>
    </citation>
    <scope>IDENTIFICATION</scope>
</reference>
<dbReference type="InterPro" id="IPR013907">
    <property type="entry name" value="Sds3"/>
</dbReference>
<name>A0A915DWD8_9BILA</name>
<dbReference type="GO" id="GO:0010468">
    <property type="term" value="P:regulation of gene expression"/>
    <property type="evidence" value="ECO:0007669"/>
    <property type="project" value="UniProtKB-ARBA"/>
</dbReference>
<keyword evidence="5" id="KW-0539">Nucleus</keyword>
<keyword evidence="3" id="KW-0805">Transcription regulation</keyword>
<dbReference type="AlphaFoldDB" id="A0A915DWD8"/>
<feature type="region of interest" description="Disordered" evidence="6">
    <location>
        <begin position="1"/>
        <end position="34"/>
    </location>
</feature>
<evidence type="ECO:0000256" key="3">
    <source>
        <dbReference type="ARBA" id="ARBA00023015"/>
    </source>
</evidence>
<dbReference type="Proteomes" id="UP000887574">
    <property type="component" value="Unplaced"/>
</dbReference>
<keyword evidence="7" id="KW-1185">Reference proteome</keyword>
<evidence type="ECO:0000256" key="6">
    <source>
        <dbReference type="SAM" id="MobiDB-lite"/>
    </source>
</evidence>
<keyword evidence="2" id="KW-0678">Repressor</keyword>
<sequence>METCSGDKFRRKQRSTSSSSMHKEGGLEEGSLESLNENHAYLQMQYEKLERSYEAELRLIEILEKDELLRIEATYKLEEDAIQSDYEIRLNELVEGLRRANEQTESNEKRPRKHSPQSIVHLLPESAIAEDVKLICNYPNTNSKTSVVDDDEGRHRKVTVDNNRLICDGKIFHKGQSVSVETVKLRQIPSCHSKHL</sequence>
<evidence type="ECO:0000256" key="5">
    <source>
        <dbReference type="ARBA" id="ARBA00023242"/>
    </source>
</evidence>
<evidence type="ECO:0000256" key="1">
    <source>
        <dbReference type="ARBA" id="ARBA00004123"/>
    </source>
</evidence>
<evidence type="ECO:0000313" key="7">
    <source>
        <dbReference type="Proteomes" id="UP000887574"/>
    </source>
</evidence>
<dbReference type="Pfam" id="PF08598">
    <property type="entry name" value="Sds3"/>
    <property type="match status" value="1"/>
</dbReference>
<dbReference type="GO" id="GO:0005654">
    <property type="term" value="C:nucleoplasm"/>
    <property type="evidence" value="ECO:0007669"/>
    <property type="project" value="UniProtKB-ARBA"/>
</dbReference>
<dbReference type="WBParaSite" id="jg23663">
    <property type="protein sequence ID" value="jg23663"/>
    <property type="gene ID" value="jg23663"/>
</dbReference>
<evidence type="ECO:0000313" key="8">
    <source>
        <dbReference type="WBParaSite" id="jg23663"/>
    </source>
</evidence>
<evidence type="ECO:0000256" key="2">
    <source>
        <dbReference type="ARBA" id="ARBA00022491"/>
    </source>
</evidence>
<organism evidence="7 8">
    <name type="scientific">Ditylenchus dipsaci</name>
    <dbReference type="NCBI Taxonomy" id="166011"/>
    <lineage>
        <taxon>Eukaryota</taxon>
        <taxon>Metazoa</taxon>
        <taxon>Ecdysozoa</taxon>
        <taxon>Nematoda</taxon>
        <taxon>Chromadorea</taxon>
        <taxon>Rhabditida</taxon>
        <taxon>Tylenchina</taxon>
        <taxon>Tylenchomorpha</taxon>
        <taxon>Sphaerularioidea</taxon>
        <taxon>Anguinidae</taxon>
        <taxon>Anguininae</taxon>
        <taxon>Ditylenchus</taxon>
    </lineage>
</organism>
<protein>
    <submittedName>
        <fullName evidence="8">Uncharacterized protein</fullName>
    </submittedName>
</protein>
<keyword evidence="4" id="KW-0804">Transcription</keyword>
<evidence type="ECO:0000256" key="4">
    <source>
        <dbReference type="ARBA" id="ARBA00023163"/>
    </source>
</evidence>
<comment type="subcellular location">
    <subcellularLocation>
        <location evidence="1">Nucleus</location>
    </subcellularLocation>
</comment>
<proteinExistence type="predicted"/>